<proteinExistence type="predicted"/>
<name>A0A517MDU8_9BACT</name>
<dbReference type="AlphaFoldDB" id="A0A517MDU8"/>
<sequence length="211" mass="23495">MWQITEPGRASCELPANHLSLSLDAADQSGVVSMQVQHADDRLEVLLADATGERLPEVSDDYARQDNYVVRLTESENDKFGVTLQSRVAPLENGLTAFEWVLATQTRLLDSHPALSLSFSDCKFEERGPGDVLLHSNGQCYSVLMSRSDQAISTWTDEADCKLQIFGDFLEKGVIQKFRVWVVAWGTKVPGREETQWVLQQLADAPLPLTT</sequence>
<protein>
    <submittedName>
        <fullName evidence="1">Uncharacterized protein</fullName>
    </submittedName>
</protein>
<keyword evidence="2" id="KW-1185">Reference proteome</keyword>
<organism evidence="1 2">
    <name type="scientific">Roseimaritima multifibrata</name>
    <dbReference type="NCBI Taxonomy" id="1930274"/>
    <lineage>
        <taxon>Bacteria</taxon>
        <taxon>Pseudomonadati</taxon>
        <taxon>Planctomycetota</taxon>
        <taxon>Planctomycetia</taxon>
        <taxon>Pirellulales</taxon>
        <taxon>Pirellulaceae</taxon>
        <taxon>Roseimaritima</taxon>
    </lineage>
</organism>
<accession>A0A517MDU8</accession>
<dbReference type="EMBL" id="CP036262">
    <property type="protein sequence ID" value="QDS93062.1"/>
    <property type="molecule type" value="Genomic_DNA"/>
</dbReference>
<dbReference type="OrthoDB" id="261242at2"/>
<reference evidence="1 2" key="1">
    <citation type="submission" date="2019-02" db="EMBL/GenBank/DDBJ databases">
        <title>Deep-cultivation of Planctomycetes and their phenomic and genomic characterization uncovers novel biology.</title>
        <authorList>
            <person name="Wiegand S."/>
            <person name="Jogler M."/>
            <person name="Boedeker C."/>
            <person name="Pinto D."/>
            <person name="Vollmers J."/>
            <person name="Rivas-Marin E."/>
            <person name="Kohn T."/>
            <person name="Peeters S.H."/>
            <person name="Heuer A."/>
            <person name="Rast P."/>
            <person name="Oberbeckmann S."/>
            <person name="Bunk B."/>
            <person name="Jeske O."/>
            <person name="Meyerdierks A."/>
            <person name="Storesund J.E."/>
            <person name="Kallscheuer N."/>
            <person name="Luecker S."/>
            <person name="Lage O.M."/>
            <person name="Pohl T."/>
            <person name="Merkel B.J."/>
            <person name="Hornburger P."/>
            <person name="Mueller R.-W."/>
            <person name="Bruemmer F."/>
            <person name="Labrenz M."/>
            <person name="Spormann A.M."/>
            <person name="Op den Camp H."/>
            <person name="Overmann J."/>
            <person name="Amann R."/>
            <person name="Jetten M.S.M."/>
            <person name="Mascher T."/>
            <person name="Medema M.H."/>
            <person name="Devos D.P."/>
            <person name="Kaster A.-K."/>
            <person name="Ovreas L."/>
            <person name="Rohde M."/>
            <person name="Galperin M.Y."/>
            <person name="Jogler C."/>
        </authorList>
    </citation>
    <scope>NUCLEOTIDE SEQUENCE [LARGE SCALE GENOMIC DNA]</scope>
    <source>
        <strain evidence="1 2">FF011L</strain>
    </source>
</reference>
<evidence type="ECO:0000313" key="1">
    <source>
        <dbReference type="EMBL" id="QDS93062.1"/>
    </source>
</evidence>
<dbReference type="RefSeq" id="WP_145351212.1">
    <property type="nucleotide sequence ID" value="NZ_CP036262.1"/>
</dbReference>
<dbReference type="Proteomes" id="UP000320672">
    <property type="component" value="Chromosome"/>
</dbReference>
<evidence type="ECO:0000313" key="2">
    <source>
        <dbReference type="Proteomes" id="UP000320672"/>
    </source>
</evidence>
<gene>
    <name evidence="1" type="ORF">FF011L_18170</name>
</gene>
<dbReference type="KEGG" id="rml:FF011L_18170"/>